<dbReference type="InterPro" id="IPR001130">
    <property type="entry name" value="TatD-like"/>
</dbReference>
<accession>A0ABP0EAS8</accession>
<keyword evidence="2" id="KW-1185">Reference proteome</keyword>
<dbReference type="InterPro" id="IPR032466">
    <property type="entry name" value="Metal_Hydrolase"/>
</dbReference>
<evidence type="ECO:0000313" key="1">
    <source>
        <dbReference type="EMBL" id="CAK7903960.1"/>
    </source>
</evidence>
<sequence length="336" mass="38194">MDLHSLSDSHCHVGIACTYSTSNEVIESLSKDSRLKNYALMSTNHIDIDYVDMISRSLEGVVVPFYGIHPWYVHLFYVGDGDEDEYIEMDHPNANSFKFAHYHKVLHPAPSDELLEVLPHPINLEVHNKKIQVLAINNNESQFVGIGEIGLDKPFRIPSNGYFGNQTVNIAESGPKLSNCRVTITHQRLVLESQLEIAQSLQLAVSLHCVKAHGALYDTVSKYNIPSIILHSFSGSSDQAKIWCKNFANKVFFSLSNWINGTESKLQMFSELLHVLGDMNILIETDLSIDSMDKDEYLGHLQGIFHKISNERGWTEQETEKILQDNWERCLRKHNN</sequence>
<dbReference type="Proteomes" id="UP001497600">
    <property type="component" value="Chromosome D"/>
</dbReference>
<evidence type="ECO:0000313" key="2">
    <source>
        <dbReference type="Proteomes" id="UP001497600"/>
    </source>
</evidence>
<proteinExistence type="predicted"/>
<dbReference type="EMBL" id="OZ004256">
    <property type="protein sequence ID" value="CAK7903960.1"/>
    <property type="molecule type" value="Genomic_DNA"/>
</dbReference>
<gene>
    <name evidence="1" type="ORF">CAAN4_D07118</name>
</gene>
<dbReference type="PANTHER" id="PTHR47345">
    <property type="entry name" value="CUT9-INTERACTING PROTEIN SCN1"/>
    <property type="match status" value="1"/>
</dbReference>
<dbReference type="PANTHER" id="PTHR47345:SF1">
    <property type="entry name" value="CUT9-INTERACTING PROTEIN SCN1"/>
    <property type="match status" value="1"/>
</dbReference>
<dbReference type="PIRSF" id="PIRSF005902">
    <property type="entry name" value="DNase_TatD"/>
    <property type="match status" value="1"/>
</dbReference>
<organism evidence="1 2">
    <name type="scientific">[Candida] anglica</name>
    <dbReference type="NCBI Taxonomy" id="148631"/>
    <lineage>
        <taxon>Eukaryota</taxon>
        <taxon>Fungi</taxon>
        <taxon>Dikarya</taxon>
        <taxon>Ascomycota</taxon>
        <taxon>Saccharomycotina</taxon>
        <taxon>Pichiomycetes</taxon>
        <taxon>Debaryomycetaceae</taxon>
        <taxon>Kurtzmaniella</taxon>
    </lineage>
</organism>
<dbReference type="InterPro" id="IPR053044">
    <property type="entry name" value="Metallo-hydrolase/TatD-type"/>
</dbReference>
<dbReference type="Gene3D" id="3.20.20.140">
    <property type="entry name" value="Metal-dependent hydrolases"/>
    <property type="match status" value="1"/>
</dbReference>
<dbReference type="SUPFAM" id="SSF51556">
    <property type="entry name" value="Metallo-dependent hydrolases"/>
    <property type="match status" value="1"/>
</dbReference>
<reference evidence="1 2" key="1">
    <citation type="submission" date="2024-01" db="EMBL/GenBank/DDBJ databases">
        <authorList>
            <consortium name="Genoscope - CEA"/>
            <person name="William W."/>
        </authorList>
    </citation>
    <scope>NUCLEOTIDE SEQUENCE [LARGE SCALE GENOMIC DNA]</scope>
    <source>
        <strain evidence="1 2">29B2s-10</strain>
    </source>
</reference>
<name>A0ABP0EAS8_9ASCO</name>
<protein>
    <submittedName>
        <fullName evidence="1">Uncharacterized deoxyribonuclease YMR262W</fullName>
    </submittedName>
</protein>
<dbReference type="Pfam" id="PF01026">
    <property type="entry name" value="TatD_DNase"/>
    <property type="match status" value="1"/>
</dbReference>